<accession>A0A409XP63</accession>
<dbReference type="InParanoid" id="A0A409XP63"/>
<name>A0A409XP63_PSICY</name>
<dbReference type="Proteomes" id="UP000283269">
    <property type="component" value="Unassembled WGS sequence"/>
</dbReference>
<gene>
    <name evidence="2" type="ORF">CVT25_010431</name>
</gene>
<dbReference type="AlphaFoldDB" id="A0A409XP63"/>
<evidence type="ECO:0000313" key="2">
    <source>
        <dbReference type="EMBL" id="PPQ92486.1"/>
    </source>
</evidence>
<evidence type="ECO:0000313" key="3">
    <source>
        <dbReference type="Proteomes" id="UP000283269"/>
    </source>
</evidence>
<dbReference type="EMBL" id="NHYD01001030">
    <property type="protein sequence ID" value="PPQ92486.1"/>
    <property type="molecule type" value="Genomic_DNA"/>
</dbReference>
<organism evidence="2 3">
    <name type="scientific">Psilocybe cyanescens</name>
    <dbReference type="NCBI Taxonomy" id="93625"/>
    <lineage>
        <taxon>Eukaryota</taxon>
        <taxon>Fungi</taxon>
        <taxon>Dikarya</taxon>
        <taxon>Basidiomycota</taxon>
        <taxon>Agaricomycotina</taxon>
        <taxon>Agaricomycetes</taxon>
        <taxon>Agaricomycetidae</taxon>
        <taxon>Agaricales</taxon>
        <taxon>Agaricineae</taxon>
        <taxon>Strophariaceae</taxon>
        <taxon>Psilocybe</taxon>
    </lineage>
</organism>
<feature type="chain" id="PRO_5019307480" evidence="1">
    <location>
        <begin position="22"/>
        <end position="162"/>
    </location>
</feature>
<comment type="caution">
    <text evidence="2">The sequence shown here is derived from an EMBL/GenBank/DDBJ whole genome shotgun (WGS) entry which is preliminary data.</text>
</comment>
<evidence type="ECO:0000256" key="1">
    <source>
        <dbReference type="SAM" id="SignalP"/>
    </source>
</evidence>
<feature type="signal peptide" evidence="1">
    <location>
        <begin position="1"/>
        <end position="21"/>
    </location>
</feature>
<reference evidence="2 3" key="1">
    <citation type="journal article" date="2018" name="Evol. Lett.">
        <title>Horizontal gene cluster transfer increased hallucinogenic mushroom diversity.</title>
        <authorList>
            <person name="Reynolds H.T."/>
            <person name="Vijayakumar V."/>
            <person name="Gluck-Thaler E."/>
            <person name="Korotkin H.B."/>
            <person name="Matheny P.B."/>
            <person name="Slot J.C."/>
        </authorList>
    </citation>
    <scope>NUCLEOTIDE SEQUENCE [LARGE SCALE GENOMIC DNA]</scope>
    <source>
        <strain evidence="2 3">2631</strain>
    </source>
</reference>
<protein>
    <submittedName>
        <fullName evidence="2">Uncharacterized protein</fullName>
    </submittedName>
</protein>
<keyword evidence="3" id="KW-1185">Reference proteome</keyword>
<proteinExistence type="predicted"/>
<dbReference type="OrthoDB" id="2902933at2759"/>
<sequence>MQFSFATIAAFFIAGAHLVGASPAPAEAATDGDLTAQAAPFGVNIGTTFNNIVAWVDGQSKCNNVVIAAKGTNPCGHSFNLNGRSFTLNGCGGPLWVTQGSSNTFWANCGSLSEGDTRQPVTLASSSHIASQEHMIKQGASSRADWAVSGSFWVMTISPPQS</sequence>
<keyword evidence="1" id="KW-0732">Signal</keyword>